<feature type="compositionally biased region" description="Polar residues" evidence="1">
    <location>
        <begin position="130"/>
        <end position="146"/>
    </location>
</feature>
<evidence type="ECO:0000313" key="2">
    <source>
        <dbReference type="EMBL" id="KAK8060198.1"/>
    </source>
</evidence>
<dbReference type="Proteomes" id="UP001446871">
    <property type="component" value="Unassembled WGS sequence"/>
</dbReference>
<proteinExistence type="predicted"/>
<sequence>MNVRPTNPAGLSAAHASAVYGKNTYSANPGRSSVSRVFNAVDEADEDEAFEAQIFGTKKEKKTAMGRSSSSSLRKAMSDAAADMTTHNTKEDLDHTDLSPVDMADADFGPDSADAAEHDDYDDDGENYGRRTNGQEPATASFWQQE</sequence>
<protein>
    <submittedName>
        <fullName evidence="2">Uncharacterized protein</fullName>
    </submittedName>
</protein>
<organism evidence="2 3">
    <name type="scientific">Apiospora saccharicola</name>
    <dbReference type="NCBI Taxonomy" id="335842"/>
    <lineage>
        <taxon>Eukaryota</taxon>
        <taxon>Fungi</taxon>
        <taxon>Dikarya</taxon>
        <taxon>Ascomycota</taxon>
        <taxon>Pezizomycotina</taxon>
        <taxon>Sordariomycetes</taxon>
        <taxon>Xylariomycetidae</taxon>
        <taxon>Amphisphaeriales</taxon>
        <taxon>Apiosporaceae</taxon>
        <taxon>Apiospora</taxon>
    </lineage>
</organism>
<accession>A0ABR1UQR1</accession>
<feature type="compositionally biased region" description="Acidic residues" evidence="1">
    <location>
        <begin position="117"/>
        <end position="126"/>
    </location>
</feature>
<feature type="region of interest" description="Disordered" evidence="1">
    <location>
        <begin position="57"/>
        <end position="146"/>
    </location>
</feature>
<gene>
    <name evidence="2" type="ORF">PG996_010128</name>
</gene>
<evidence type="ECO:0000313" key="3">
    <source>
        <dbReference type="Proteomes" id="UP001446871"/>
    </source>
</evidence>
<name>A0ABR1UQR1_9PEZI</name>
<dbReference type="EMBL" id="JAQQWM010000006">
    <property type="protein sequence ID" value="KAK8060198.1"/>
    <property type="molecule type" value="Genomic_DNA"/>
</dbReference>
<keyword evidence="3" id="KW-1185">Reference proteome</keyword>
<comment type="caution">
    <text evidence="2">The sequence shown here is derived from an EMBL/GenBank/DDBJ whole genome shotgun (WGS) entry which is preliminary data.</text>
</comment>
<evidence type="ECO:0000256" key="1">
    <source>
        <dbReference type="SAM" id="MobiDB-lite"/>
    </source>
</evidence>
<reference evidence="2 3" key="1">
    <citation type="submission" date="2023-01" db="EMBL/GenBank/DDBJ databases">
        <title>Analysis of 21 Apiospora genomes using comparative genomics revels a genus with tremendous synthesis potential of carbohydrate active enzymes and secondary metabolites.</title>
        <authorList>
            <person name="Sorensen T."/>
        </authorList>
    </citation>
    <scope>NUCLEOTIDE SEQUENCE [LARGE SCALE GENOMIC DNA]</scope>
    <source>
        <strain evidence="2 3">CBS 83171</strain>
    </source>
</reference>
<feature type="compositionally biased region" description="Basic and acidic residues" evidence="1">
    <location>
        <begin position="88"/>
        <end position="97"/>
    </location>
</feature>